<evidence type="ECO:0000313" key="6">
    <source>
        <dbReference type="Proteomes" id="UP000238350"/>
    </source>
</evidence>
<proteinExistence type="inferred from homology"/>
<dbReference type="EMBL" id="NDIQ01000021">
    <property type="protein sequence ID" value="PRT54596.1"/>
    <property type="molecule type" value="Genomic_DNA"/>
</dbReference>
<evidence type="ECO:0000256" key="2">
    <source>
        <dbReference type="ARBA" id="ARBA00022737"/>
    </source>
</evidence>
<organism evidence="5 6">
    <name type="scientific">Wickerhamiella sorbophila</name>
    <dbReference type="NCBI Taxonomy" id="45607"/>
    <lineage>
        <taxon>Eukaryota</taxon>
        <taxon>Fungi</taxon>
        <taxon>Dikarya</taxon>
        <taxon>Ascomycota</taxon>
        <taxon>Saccharomycotina</taxon>
        <taxon>Dipodascomycetes</taxon>
        <taxon>Dipodascales</taxon>
        <taxon>Trichomonascaceae</taxon>
        <taxon>Wickerhamiella</taxon>
    </lineage>
</organism>
<dbReference type="Pfam" id="PF08623">
    <property type="entry name" value="TIP120"/>
    <property type="match status" value="1"/>
</dbReference>
<sequence length="1064" mass="115510">MSPAYMMDNVDTMSEVTQAISKLESFDADLRYMGLSDLKSIFEGPQRLTLVSEHYRVLQQIKSEVLKHLADPITEVQTQAVKTLGPLIKLLPEHEIVSVISSIATQKSSTVLTLALRTVIQSSLISASIGDVIVQLVLQRSNETEYKPRIEDCDVVNDLIRRFGPYLEQPNINPLLELIMTRVEKKQGTTGNIVRRRSFEALGLLAPFESDEQWEAQRHFIASTLVPPAAASINGVKLVMDLCTTAPNRVSTIPNVVKSILDIAQTVEIDETNVELIERSLAATETLYLSGHISAAQVVELVKKFTQYNPNYVGGDDTAEDEDMGSEFELSDDEDFGYDDDLSWKLRRYAVRLAIDVAENDQVQAVQLVHPLIELLRIESEQAVQEQAVAALVNFTTTPELLDEIRPHVGLFIDLASKEQSTGVYLPLLSALADTDALGQAQIQSIVSIAASRSKRAVLPATLSLVQSLASEIGPEPKLLPLVAQGLADVEYQTVTLALDAALALGSPELVETVYNVLRKTQNLSIQGQALKVTAAITDEAHSEQVLLYELNALDKPDLQVPALAAIQELVERFHLSDAAITQAAIRVLELLKSSKLRAVAYAAFRILRRLANRNRMLSSDIFEAAQSHDTWDPTTTVYKCELLSEISSTAGVADFALAAGRRFCDIPGADDTQLAIIKLWGAIASTSFAPELLAKAQEAASLGKGAQFWAQVVAEVAVIANVPVDVSFDEFGVYLITALAERNRSATSLGDLAQAIKSNEVSPLVLGPAMAELALSSGKKTELYQAASAASDVASAEMYLSALEVLLQREPDAEIILVARKLVDVPPGPDLQLVGKLLGQAVSSLAEGFDVLNGWPVLYQLVGAKHAFKTVPASSQIELENIFVGHLTDTDIHVRETALEALSWALQQAKGASSPLSKLIPGIIQSTYVDKSLLEVIQMGPFKHTVDHGLAARKTAYEALYALASTRGNEIARASGAQLVDALVRGLRDEHDVRMLALYILEALASSGPSSSRLLAEAKPLLSEAFTEIEAIKVRETSVKQEHDRQAEALQALDVTKRAIGMI</sequence>
<name>A0A2T0FI01_9ASCO</name>
<evidence type="ECO:0000256" key="3">
    <source>
        <dbReference type="ARBA" id="ARBA00022786"/>
    </source>
</evidence>
<dbReference type="OrthoDB" id="6260732at2759"/>
<comment type="similarity">
    <text evidence="1">Belongs to the CAND family.</text>
</comment>
<comment type="caution">
    <text evidence="5">The sequence shown here is derived from an EMBL/GenBank/DDBJ whole genome shotgun (WGS) entry which is preliminary data.</text>
</comment>
<dbReference type="SUPFAM" id="SSF48371">
    <property type="entry name" value="ARM repeat"/>
    <property type="match status" value="1"/>
</dbReference>
<keyword evidence="2" id="KW-0677">Repeat</keyword>
<keyword evidence="3" id="KW-0833">Ubl conjugation pathway</keyword>
<dbReference type="GeneID" id="36515964"/>
<dbReference type="Proteomes" id="UP000238350">
    <property type="component" value="Unassembled WGS sequence"/>
</dbReference>
<dbReference type="PANTHER" id="PTHR12696">
    <property type="entry name" value="TIP120"/>
    <property type="match status" value="1"/>
</dbReference>
<feature type="domain" description="TATA-binding protein interacting (TIP20)" evidence="4">
    <location>
        <begin position="917"/>
        <end position="1052"/>
    </location>
</feature>
<dbReference type="InterPro" id="IPR013932">
    <property type="entry name" value="TATA-bd_TIP120"/>
</dbReference>
<gene>
    <name evidence="5" type="ORF">B9G98_02216</name>
</gene>
<protein>
    <submittedName>
        <fullName evidence="5">Cullin-associated NEDD8-dissociated protein 1</fullName>
    </submittedName>
</protein>
<dbReference type="AlphaFoldDB" id="A0A2T0FI01"/>
<dbReference type="InterPro" id="IPR011989">
    <property type="entry name" value="ARM-like"/>
</dbReference>
<accession>A0A2T0FI01</accession>
<dbReference type="STRING" id="45607.A0A2T0FI01"/>
<dbReference type="InterPro" id="IPR039852">
    <property type="entry name" value="CAND1/CAND2"/>
</dbReference>
<keyword evidence="6" id="KW-1185">Reference proteome</keyword>
<dbReference type="RefSeq" id="XP_024664541.1">
    <property type="nucleotide sequence ID" value="XM_024808773.1"/>
</dbReference>
<dbReference type="GO" id="GO:0010265">
    <property type="term" value="P:SCF complex assembly"/>
    <property type="evidence" value="ECO:0007669"/>
    <property type="project" value="InterPro"/>
</dbReference>
<evidence type="ECO:0000313" key="5">
    <source>
        <dbReference type="EMBL" id="PRT54596.1"/>
    </source>
</evidence>
<evidence type="ECO:0000259" key="4">
    <source>
        <dbReference type="Pfam" id="PF08623"/>
    </source>
</evidence>
<dbReference type="Gene3D" id="1.25.10.10">
    <property type="entry name" value="Leucine-rich Repeat Variant"/>
    <property type="match status" value="1"/>
</dbReference>
<evidence type="ECO:0000256" key="1">
    <source>
        <dbReference type="ARBA" id="ARBA00007657"/>
    </source>
</evidence>
<reference evidence="5 6" key="1">
    <citation type="submission" date="2017-04" db="EMBL/GenBank/DDBJ databases">
        <title>Genome sequencing of [Candida] sorbophila.</title>
        <authorList>
            <person name="Ahn J.O."/>
        </authorList>
    </citation>
    <scope>NUCLEOTIDE SEQUENCE [LARGE SCALE GENOMIC DNA]</scope>
    <source>
        <strain evidence="5 6">DS02</strain>
    </source>
</reference>
<dbReference type="InterPro" id="IPR016024">
    <property type="entry name" value="ARM-type_fold"/>
</dbReference>